<dbReference type="EMBL" id="BTGU01000013">
    <property type="protein sequence ID" value="GMN41547.1"/>
    <property type="molecule type" value="Genomic_DNA"/>
</dbReference>
<gene>
    <name evidence="1" type="ORF">TIFTF001_010771</name>
</gene>
<comment type="caution">
    <text evidence="1">The sequence shown here is derived from an EMBL/GenBank/DDBJ whole genome shotgun (WGS) entry which is preliminary data.</text>
</comment>
<keyword evidence="2" id="KW-1185">Reference proteome</keyword>
<reference evidence="1" key="1">
    <citation type="submission" date="2023-07" db="EMBL/GenBank/DDBJ databases">
        <title>draft genome sequence of fig (Ficus carica).</title>
        <authorList>
            <person name="Takahashi T."/>
            <person name="Nishimura K."/>
        </authorList>
    </citation>
    <scope>NUCLEOTIDE SEQUENCE</scope>
</reference>
<evidence type="ECO:0000313" key="2">
    <source>
        <dbReference type="Proteomes" id="UP001187192"/>
    </source>
</evidence>
<protein>
    <submittedName>
        <fullName evidence="1">Uncharacterized protein</fullName>
    </submittedName>
</protein>
<organism evidence="1 2">
    <name type="scientific">Ficus carica</name>
    <name type="common">Common fig</name>
    <dbReference type="NCBI Taxonomy" id="3494"/>
    <lineage>
        <taxon>Eukaryota</taxon>
        <taxon>Viridiplantae</taxon>
        <taxon>Streptophyta</taxon>
        <taxon>Embryophyta</taxon>
        <taxon>Tracheophyta</taxon>
        <taxon>Spermatophyta</taxon>
        <taxon>Magnoliopsida</taxon>
        <taxon>eudicotyledons</taxon>
        <taxon>Gunneridae</taxon>
        <taxon>Pentapetalae</taxon>
        <taxon>rosids</taxon>
        <taxon>fabids</taxon>
        <taxon>Rosales</taxon>
        <taxon>Moraceae</taxon>
        <taxon>Ficeae</taxon>
        <taxon>Ficus</taxon>
    </lineage>
</organism>
<sequence>MQNSLRNSQGKKEQGEWSSKFLSCGKKGHELQGWQRGEVGAGMPPPSSYPPPFLPLILSLIPA</sequence>
<dbReference type="Proteomes" id="UP001187192">
    <property type="component" value="Unassembled WGS sequence"/>
</dbReference>
<name>A0AA88D4R6_FICCA</name>
<accession>A0AA88D4R6</accession>
<dbReference type="AlphaFoldDB" id="A0AA88D4R6"/>
<proteinExistence type="predicted"/>
<evidence type="ECO:0000313" key="1">
    <source>
        <dbReference type="EMBL" id="GMN41547.1"/>
    </source>
</evidence>